<dbReference type="OrthoDB" id="9057547at2"/>
<dbReference type="Gene3D" id="1.10.443.10">
    <property type="entry name" value="Intergrase catalytic core"/>
    <property type="match status" value="1"/>
</dbReference>
<sequence>MTIQCLKRKRRKGTVYTYQVTVRQQHFSARESLTFPDKASGRAWAKQVEKDMLEQAEKAEQGQSKYESAKSRTGDIKLKDYLARYREKQKSLPEDQRISKRDIYAIEFWERSRLGEKHSNEILDSDLIDLLDERIQTVAPATNHLYVSVLRRAIDWQKRLRLYFRKFITDEVMKELWKMKLIGKSKEDDTRPTEDQVYLLYERFLSGYQFAQAKIPHHHLMLFSIYSTFREGEICRIRHSDLDIENGFIIIRDRKDPKKKYGNHHKVPLSKECLEIISIQPKIDGEDRIFPYVPNTLSTVFSTKTRLLGCPELRFHSFRHDGISRLFEQKMSIPEVAIRSGHKTWDNLRRYTHLIHKNPPDLWSRCKEIESEFWSEHEPKGRMTKAIYRGEEES</sequence>
<accession>A0A142BBI3</accession>
<dbReference type="InterPro" id="IPR002104">
    <property type="entry name" value="Integrase_catalytic"/>
</dbReference>
<dbReference type="PROSITE" id="PS51898">
    <property type="entry name" value="TYR_RECOMBINASE"/>
    <property type="match status" value="1"/>
</dbReference>
<dbReference type="EMBL" id="CP013251">
    <property type="protein sequence ID" value="AMO56109.1"/>
    <property type="molecule type" value="Genomic_DNA"/>
</dbReference>
<dbReference type="GO" id="GO:0015074">
    <property type="term" value="P:DNA integration"/>
    <property type="evidence" value="ECO:0007669"/>
    <property type="project" value="UniProtKB-KW"/>
</dbReference>
<feature type="domain" description="Tyr recombinase" evidence="3">
    <location>
        <begin position="187"/>
        <end position="364"/>
    </location>
</feature>
<dbReference type="KEGG" id="emp:EZMO1_1986"/>
<dbReference type="SUPFAM" id="SSF56349">
    <property type="entry name" value="DNA breaking-rejoining enzymes"/>
    <property type="match status" value="1"/>
</dbReference>
<dbReference type="InterPro" id="IPR013762">
    <property type="entry name" value="Integrase-like_cat_sf"/>
</dbReference>
<evidence type="ECO:0000256" key="2">
    <source>
        <dbReference type="ARBA" id="ARBA00023172"/>
    </source>
</evidence>
<dbReference type="GO" id="GO:0006310">
    <property type="term" value="P:DNA recombination"/>
    <property type="evidence" value="ECO:0007669"/>
    <property type="project" value="UniProtKB-KW"/>
</dbReference>
<protein>
    <submittedName>
        <fullName evidence="4">Site-specific recombinase, phage integrase family protein</fullName>
    </submittedName>
</protein>
<gene>
    <name evidence="4" type="ORF">EZMO1_1986</name>
</gene>
<evidence type="ECO:0000313" key="4">
    <source>
        <dbReference type="EMBL" id="AMO56109.1"/>
    </source>
</evidence>
<dbReference type="PANTHER" id="PTHR30349:SF94">
    <property type="entry name" value="INTEGRASE_RECOMBINASE HI_1414-RELATED"/>
    <property type="match status" value="1"/>
</dbReference>
<dbReference type="AlphaFoldDB" id="A0A142BBI3"/>
<dbReference type="InterPro" id="IPR011010">
    <property type="entry name" value="DNA_brk_join_enz"/>
</dbReference>
<dbReference type="Pfam" id="PF00589">
    <property type="entry name" value="Phage_integrase"/>
    <property type="match status" value="1"/>
</dbReference>
<reference evidence="4 5" key="1">
    <citation type="journal article" date="2016" name="Front. Microbiol.">
        <title>Genomic Insight into the Host-Endosymbiont Relationship of Endozoicomonas montiporae CL-33(T) with its Coral Host.</title>
        <authorList>
            <person name="Ding J.-Y."/>
            <person name="Shiu J.-H."/>
            <person name="Chen W.-M."/>
            <person name="Chiang Y.-R."/>
            <person name="Tang S.-L."/>
        </authorList>
    </citation>
    <scope>NUCLEOTIDE SEQUENCE [LARGE SCALE GENOMIC DNA]</scope>
    <source>
        <strain evidence="4 5">CL-33</strain>
    </source>
</reference>
<dbReference type="GO" id="GO:0003677">
    <property type="term" value="F:DNA binding"/>
    <property type="evidence" value="ECO:0007669"/>
    <property type="project" value="InterPro"/>
</dbReference>
<evidence type="ECO:0000256" key="1">
    <source>
        <dbReference type="ARBA" id="ARBA00022908"/>
    </source>
</evidence>
<dbReference type="PATRIC" id="fig|570277.3.peg.2131"/>
<dbReference type="Proteomes" id="UP000071065">
    <property type="component" value="Chromosome"/>
</dbReference>
<keyword evidence="1" id="KW-0229">DNA integration</keyword>
<dbReference type="InterPro" id="IPR050090">
    <property type="entry name" value="Tyrosine_recombinase_XerCD"/>
</dbReference>
<keyword evidence="2" id="KW-0233">DNA recombination</keyword>
<dbReference type="PANTHER" id="PTHR30349">
    <property type="entry name" value="PHAGE INTEGRASE-RELATED"/>
    <property type="match status" value="1"/>
</dbReference>
<proteinExistence type="predicted"/>
<name>A0A142BBI3_9GAMM</name>
<evidence type="ECO:0000259" key="3">
    <source>
        <dbReference type="PROSITE" id="PS51898"/>
    </source>
</evidence>
<organism evidence="4 5">
    <name type="scientific">Endozoicomonas montiporae CL-33</name>
    <dbReference type="NCBI Taxonomy" id="570277"/>
    <lineage>
        <taxon>Bacteria</taxon>
        <taxon>Pseudomonadati</taxon>
        <taxon>Pseudomonadota</taxon>
        <taxon>Gammaproteobacteria</taxon>
        <taxon>Oceanospirillales</taxon>
        <taxon>Endozoicomonadaceae</taxon>
        <taxon>Endozoicomonas</taxon>
    </lineage>
</organism>
<evidence type="ECO:0000313" key="5">
    <source>
        <dbReference type="Proteomes" id="UP000071065"/>
    </source>
</evidence>